<evidence type="ECO:0000313" key="3">
    <source>
        <dbReference type="EMBL" id="CDW71168.1"/>
    </source>
</evidence>
<feature type="compositionally biased region" description="Polar residues" evidence="2">
    <location>
        <begin position="959"/>
        <end position="971"/>
    </location>
</feature>
<feature type="coiled-coil region" evidence="1">
    <location>
        <begin position="320"/>
        <end position="347"/>
    </location>
</feature>
<feature type="compositionally biased region" description="Low complexity" evidence="2">
    <location>
        <begin position="226"/>
        <end position="235"/>
    </location>
</feature>
<reference evidence="3 4" key="1">
    <citation type="submission" date="2014-06" db="EMBL/GenBank/DDBJ databases">
        <authorList>
            <person name="Swart Estienne"/>
        </authorList>
    </citation>
    <scope>NUCLEOTIDE SEQUENCE [LARGE SCALE GENOMIC DNA]</scope>
    <source>
        <strain evidence="3 4">130c</strain>
    </source>
</reference>
<dbReference type="OrthoDB" id="273382at2759"/>
<gene>
    <name evidence="3" type="primary">Contig17297.g18425</name>
    <name evidence="3" type="ORF">STYLEM_107</name>
</gene>
<keyword evidence="4" id="KW-1185">Reference proteome</keyword>
<feature type="compositionally biased region" description="Low complexity" evidence="2">
    <location>
        <begin position="1060"/>
        <end position="1069"/>
    </location>
</feature>
<protein>
    <submittedName>
        <fullName evidence="3">Uncharacterized protein</fullName>
    </submittedName>
</protein>
<evidence type="ECO:0000256" key="1">
    <source>
        <dbReference type="SAM" id="Coils"/>
    </source>
</evidence>
<dbReference type="PANTHER" id="PTHR38150:SF1">
    <property type="entry name" value="PFU DOMAIN-CONTAINING PROTEIN"/>
    <property type="match status" value="1"/>
</dbReference>
<feature type="compositionally biased region" description="Polar residues" evidence="2">
    <location>
        <begin position="67"/>
        <end position="134"/>
    </location>
</feature>
<feature type="region of interest" description="Disordered" evidence="2">
    <location>
        <begin position="213"/>
        <end position="244"/>
    </location>
</feature>
<feature type="region of interest" description="Disordered" evidence="2">
    <location>
        <begin position="959"/>
        <end position="994"/>
    </location>
</feature>
<dbReference type="Proteomes" id="UP000039865">
    <property type="component" value="Unassembled WGS sequence"/>
</dbReference>
<dbReference type="EMBL" id="CCKQ01000102">
    <property type="protein sequence ID" value="CDW71168.1"/>
    <property type="molecule type" value="Genomic_DNA"/>
</dbReference>
<name>A0A077ZMJ9_STYLE</name>
<dbReference type="InParanoid" id="A0A077ZMJ9"/>
<proteinExistence type="predicted"/>
<evidence type="ECO:0000313" key="4">
    <source>
        <dbReference type="Proteomes" id="UP000039865"/>
    </source>
</evidence>
<feature type="compositionally biased region" description="Polar residues" evidence="2">
    <location>
        <begin position="21"/>
        <end position="36"/>
    </location>
</feature>
<organism evidence="3 4">
    <name type="scientific">Stylonychia lemnae</name>
    <name type="common">Ciliate</name>
    <dbReference type="NCBI Taxonomy" id="5949"/>
    <lineage>
        <taxon>Eukaryota</taxon>
        <taxon>Sar</taxon>
        <taxon>Alveolata</taxon>
        <taxon>Ciliophora</taxon>
        <taxon>Intramacronucleata</taxon>
        <taxon>Spirotrichea</taxon>
        <taxon>Stichotrichia</taxon>
        <taxon>Sporadotrichida</taxon>
        <taxon>Oxytrichidae</taxon>
        <taxon>Stylonychinae</taxon>
        <taxon>Stylonychia</taxon>
    </lineage>
</organism>
<feature type="compositionally biased region" description="Acidic residues" evidence="2">
    <location>
        <begin position="51"/>
        <end position="62"/>
    </location>
</feature>
<dbReference type="AlphaFoldDB" id="A0A077ZMJ9"/>
<evidence type="ECO:0000256" key="2">
    <source>
        <dbReference type="SAM" id="MobiDB-lite"/>
    </source>
</evidence>
<feature type="compositionally biased region" description="Polar residues" evidence="2">
    <location>
        <begin position="1"/>
        <end position="12"/>
    </location>
</feature>
<feature type="region of interest" description="Disordered" evidence="2">
    <location>
        <begin position="1"/>
        <end position="134"/>
    </location>
</feature>
<keyword evidence="1" id="KW-0175">Coiled coil</keyword>
<feature type="region of interest" description="Disordered" evidence="2">
    <location>
        <begin position="1058"/>
        <end position="1094"/>
    </location>
</feature>
<feature type="compositionally biased region" description="Low complexity" evidence="2">
    <location>
        <begin position="972"/>
        <end position="988"/>
    </location>
</feature>
<sequence length="1268" mass="145434">MKNNILSSTGIPTKSGGGANQFRNPMSENQRHSGAQSFHAPPHIKDHSTSLDDDLDMGDTDECVFPNLNNAPGSTSNNMTSGISSNLNSGSKSQVQQHYRSSTPHQYLPPTGQNNGSIRNKDQTMPPSDNKQNNQIFNKYQEQPAPYQMQYLSNQSRPQAKSSAKSSILLPSGQMNHNIYEERQLDHLQYEDVNYEEVEDQDYYQQQQHDNMIPNSNEQTHKKKPQQQQKSSQQQTAMKPSKSHQNLNVAALPNSYQYQTAPTQQSDDPENEQDFNKAYLKLVKKVYDEQGNNILITNEELEKAQYTQQFLSVENFNKRNQQCLENKQQKNRLLAEMKQQAEMQECTFKPQTYSQKQKRNFDQFLKDQAQFEEQKKKKIQERYEINMHIQEQELKLQPQVNKKSARMIEMKKKVNKDEMTRTLDSNQPVQTNNSNGIENLQKPVYERLHQLNQEKIQKQMQRVMEQTANTRNMSKTHLKKNKSEANFQNMTRSNEMLYQDAKRRQDKQLKQKKDLMKLQEEQINSTRPPTGVNNSKFAAQKFEKEFYFMTHQVLNELGHKNGEEESQDFNLRDYDEKRINYVKLGQLVTELGYIPANIAPDSVERELLFDMWNLLQGEENNGIFIINLKKFLLSIQGICLDSIEQNSSNYLNSKLDKNNSGANLQLSNFDQYGIIRISPQESRQIFIRFKPLYVNRVYYQGQFKRIKYVDNSCTFRPQISKVTEQLAQQKRMRLLSENRYTDGEEGGEDQQNTQQQIDPNRVDLVQILLHPVNFDQQQWRQQAKQILEAKEMEECTFKPKITHYDGNTVKSRGGLITTDKCMELYMKAKNMREKRDKTRDDFEYEKGVEECTFQPNIDESQKTLDQLYFSSNKISDSNFFGPNNDDLTLDPTSTIKGYQMVMNRMKKGREDREKVKAMQQRGIPGTVIDESLLQPFNMATNPNYKGAFSTYSHNPDNIVKNQNTANNQTTHSYSSNNQKMQNSKSNESLGKPKSAAQNFNKTQILNQANTVSSANITKQSNVSYTSSNTNGVQNLVNQYKYEVTHNKQNSINQQEKENINNSNGSLSGGPIASYQNNSNSAGTTGSAGSSGIFGGEKQLKYENRSNTATGHQTTKPVLQTNQAVIANGRHSRFSDQPPQDQLNSGKNFHNLNHIDIDLSYDDDKKLFKGNGFQSMPSDTDPDHSIVSKLTSAPKQPLLYVDVNLGPGKSERIVVYDGDTAESLADKFALNHGLDMNMRGKLAALLDSQIAGLLEKIEEEQNSMHSDNI</sequence>
<feature type="compositionally biased region" description="Low complexity" evidence="2">
    <location>
        <begin position="1076"/>
        <end position="1090"/>
    </location>
</feature>
<accession>A0A077ZMJ9</accession>
<dbReference type="PANTHER" id="PTHR38150">
    <property type="entry name" value="EF-HAND DOMAIN-CONTAINING PROTEIN"/>
    <property type="match status" value="1"/>
</dbReference>